<dbReference type="InterPro" id="IPR050266">
    <property type="entry name" value="AB_hydrolase_sf"/>
</dbReference>
<keyword evidence="1" id="KW-0812">Transmembrane</keyword>
<dbReference type="Pfam" id="PF12146">
    <property type="entry name" value="Hydrolase_4"/>
    <property type="match status" value="1"/>
</dbReference>
<dbReference type="OrthoDB" id="9786110at2"/>
<evidence type="ECO:0000256" key="1">
    <source>
        <dbReference type="SAM" id="Phobius"/>
    </source>
</evidence>
<protein>
    <recommendedName>
        <fullName evidence="2">Serine aminopeptidase S33 domain-containing protein</fullName>
    </recommendedName>
</protein>
<reference evidence="3 4" key="1">
    <citation type="submission" date="2018-03" db="EMBL/GenBank/DDBJ databases">
        <title>Bioinformatic expansion and discovery of thiopeptide antibiotics.</title>
        <authorList>
            <person name="Schwalen C.J."/>
            <person name="Hudson G.A."/>
            <person name="Mitchell D.A."/>
        </authorList>
    </citation>
    <scope>NUCLEOTIDE SEQUENCE [LARGE SCALE GENOMIC DNA]</scope>
    <source>
        <strain evidence="3 4">NRRL 8041</strain>
    </source>
</reference>
<dbReference type="Gene3D" id="3.40.50.1820">
    <property type="entry name" value="alpha/beta hydrolase"/>
    <property type="match status" value="1"/>
</dbReference>
<dbReference type="EMBL" id="PYBV01000061">
    <property type="protein sequence ID" value="PYC63479.1"/>
    <property type="molecule type" value="Genomic_DNA"/>
</dbReference>
<dbReference type="SUPFAM" id="SSF53474">
    <property type="entry name" value="alpha/beta-Hydrolases"/>
    <property type="match status" value="1"/>
</dbReference>
<dbReference type="PANTHER" id="PTHR43798">
    <property type="entry name" value="MONOACYLGLYCEROL LIPASE"/>
    <property type="match status" value="1"/>
</dbReference>
<feature type="domain" description="Serine aminopeptidase S33" evidence="2">
    <location>
        <begin position="79"/>
        <end position="223"/>
    </location>
</feature>
<dbReference type="RefSeq" id="WP_110568340.1">
    <property type="nucleotide sequence ID" value="NZ_PYBV01000061.1"/>
</dbReference>
<proteinExistence type="predicted"/>
<dbReference type="InterPro" id="IPR029058">
    <property type="entry name" value="AB_hydrolase_fold"/>
</dbReference>
<name>A0A318NK78_9ACTN</name>
<sequence length="328" mass="34896">MPEIIALIVGVFALVVLAVAGLYLWPTSRRGLSIAPAQPLDFDTATGVAEAVVAAETADPEVRPESRSRLLSHGSRTGRVVLLLHGYTLAPDQYDALAEEFFDRGYNVWIPRAPQHGTVDRRAHHRVRTAELTTYAAQALAVAAGLGDEVGVVGISGGAVLATWLAQARNDVVRRLLLLSPFFGPDPRQAPGFAVKPLIVLYGHRILPDRVTSRGYSLSAVTQYLSIARSLPKPSRRTGLRSAAVAISPLDGVVDLAAAVDVPRRIADANAIPLRVHTLPEALGVGHNILNLTALGAEGSALRRRYVALYEGDPAPTSRLATTASADE</sequence>
<evidence type="ECO:0000313" key="4">
    <source>
        <dbReference type="Proteomes" id="UP000248333"/>
    </source>
</evidence>
<dbReference type="InterPro" id="IPR022742">
    <property type="entry name" value="Hydrolase_4"/>
</dbReference>
<organism evidence="3 4">
    <name type="scientific">Micromonospora arborensis</name>
    <dbReference type="NCBI Taxonomy" id="2116518"/>
    <lineage>
        <taxon>Bacteria</taxon>
        <taxon>Bacillati</taxon>
        <taxon>Actinomycetota</taxon>
        <taxon>Actinomycetes</taxon>
        <taxon>Micromonosporales</taxon>
        <taxon>Micromonosporaceae</taxon>
        <taxon>Micromonospora</taxon>
    </lineage>
</organism>
<dbReference type="AlphaFoldDB" id="A0A318NK78"/>
<dbReference type="GO" id="GO:0016020">
    <property type="term" value="C:membrane"/>
    <property type="evidence" value="ECO:0007669"/>
    <property type="project" value="TreeGrafter"/>
</dbReference>
<keyword evidence="1" id="KW-0472">Membrane</keyword>
<feature type="transmembrane region" description="Helical" evidence="1">
    <location>
        <begin position="6"/>
        <end position="25"/>
    </location>
</feature>
<keyword evidence="1" id="KW-1133">Transmembrane helix</keyword>
<gene>
    <name evidence="3" type="ORF">C7C45_31515</name>
</gene>
<accession>A0A318NK78</accession>
<comment type="caution">
    <text evidence="3">The sequence shown here is derived from an EMBL/GenBank/DDBJ whole genome shotgun (WGS) entry which is preliminary data.</text>
</comment>
<dbReference type="PANTHER" id="PTHR43798:SF33">
    <property type="entry name" value="HYDROLASE, PUTATIVE (AFU_ORTHOLOGUE AFUA_2G14860)-RELATED"/>
    <property type="match status" value="1"/>
</dbReference>
<dbReference type="Proteomes" id="UP000248333">
    <property type="component" value="Unassembled WGS sequence"/>
</dbReference>
<keyword evidence="4" id="KW-1185">Reference proteome</keyword>
<evidence type="ECO:0000259" key="2">
    <source>
        <dbReference type="Pfam" id="PF12146"/>
    </source>
</evidence>
<evidence type="ECO:0000313" key="3">
    <source>
        <dbReference type="EMBL" id="PYC63479.1"/>
    </source>
</evidence>